<evidence type="ECO:0000313" key="2">
    <source>
        <dbReference type="Proteomes" id="UP000694845"/>
    </source>
</evidence>
<accession>A0A8B7ZAW3</accession>
<dbReference type="Proteomes" id="UP000694845">
    <property type="component" value="Unplaced"/>
</dbReference>
<dbReference type="KEGG" id="aplc:110985412"/>
<keyword evidence="2" id="KW-1185">Reference proteome</keyword>
<feature type="compositionally biased region" description="Basic and acidic residues" evidence="1">
    <location>
        <begin position="66"/>
        <end position="77"/>
    </location>
</feature>
<name>A0A8B7ZAW3_ACAPL</name>
<dbReference type="RefSeq" id="XP_022102112.1">
    <property type="nucleotide sequence ID" value="XM_022246420.1"/>
</dbReference>
<reference evidence="3" key="1">
    <citation type="submission" date="2025-08" db="UniProtKB">
        <authorList>
            <consortium name="RefSeq"/>
        </authorList>
    </citation>
    <scope>IDENTIFICATION</scope>
</reference>
<dbReference type="GeneID" id="110985412"/>
<evidence type="ECO:0000313" key="3">
    <source>
        <dbReference type="RefSeq" id="XP_022102112.1"/>
    </source>
</evidence>
<proteinExistence type="predicted"/>
<protein>
    <submittedName>
        <fullName evidence="3">Uncharacterized protein LOC110985412</fullName>
    </submittedName>
</protein>
<gene>
    <name evidence="3" type="primary">LOC110985412</name>
</gene>
<organism evidence="2 3">
    <name type="scientific">Acanthaster planci</name>
    <name type="common">Crown-of-thorns starfish</name>
    <dbReference type="NCBI Taxonomy" id="133434"/>
    <lineage>
        <taxon>Eukaryota</taxon>
        <taxon>Metazoa</taxon>
        <taxon>Echinodermata</taxon>
        <taxon>Eleutherozoa</taxon>
        <taxon>Asterozoa</taxon>
        <taxon>Asteroidea</taxon>
        <taxon>Valvatacea</taxon>
        <taxon>Valvatida</taxon>
        <taxon>Acanthasteridae</taxon>
        <taxon>Acanthaster</taxon>
    </lineage>
</organism>
<sequence length="234" mass="26221">MEKKAKHFVRLLARELYENEQTRVTGPVNIAAVKHAFRNALNDLPKSALKTELQRNAATYSRRLEALTKSARDDSSKSSRKGTNIEENEPKKQQESNNANTDDLRSSETKEKEACCQSKKTSDQKGLTKSTSEAVFSSFTHTEDRGNEERINDTVAMATPSEDKTEVADLEQGEASDSGSWSFAYNVYATDARSRVIESLAKLHSEKRQRLAPHAYASLCSTNSYFEFLQIPAM</sequence>
<evidence type="ECO:0000256" key="1">
    <source>
        <dbReference type="SAM" id="MobiDB-lite"/>
    </source>
</evidence>
<dbReference type="AlphaFoldDB" id="A0A8B7ZAW3"/>
<feature type="compositionally biased region" description="Basic and acidic residues" evidence="1">
    <location>
        <begin position="102"/>
        <end position="114"/>
    </location>
</feature>
<feature type="region of interest" description="Disordered" evidence="1">
    <location>
        <begin position="66"/>
        <end position="131"/>
    </location>
</feature>